<name>Q12IW0_SHEDO</name>
<dbReference type="eggNOG" id="COG2165">
    <property type="taxonomic scope" value="Bacteria"/>
</dbReference>
<dbReference type="HOGENOM" id="CLU_098637_3_0_6"/>
<keyword evidence="3" id="KW-1185">Reference proteome</keyword>
<evidence type="ECO:0000256" key="1">
    <source>
        <dbReference type="SAM" id="Phobius"/>
    </source>
</evidence>
<protein>
    <submittedName>
        <fullName evidence="2">Methylation</fullName>
    </submittedName>
</protein>
<dbReference type="KEGG" id="sdn:Sden_3340"/>
<dbReference type="InterPro" id="IPR045584">
    <property type="entry name" value="Pilin-like"/>
</dbReference>
<dbReference type="STRING" id="318161.Sden_3340"/>
<dbReference type="SUPFAM" id="SSF54523">
    <property type="entry name" value="Pili subunits"/>
    <property type="match status" value="1"/>
</dbReference>
<evidence type="ECO:0000313" key="3">
    <source>
        <dbReference type="Proteomes" id="UP000001982"/>
    </source>
</evidence>
<organism evidence="2 3">
    <name type="scientific">Shewanella denitrificans (strain OS217 / ATCC BAA-1090 / DSM 15013)</name>
    <dbReference type="NCBI Taxonomy" id="318161"/>
    <lineage>
        <taxon>Bacteria</taxon>
        <taxon>Pseudomonadati</taxon>
        <taxon>Pseudomonadota</taxon>
        <taxon>Gammaproteobacteria</taxon>
        <taxon>Alteromonadales</taxon>
        <taxon>Shewanellaceae</taxon>
        <taxon>Shewanella</taxon>
    </lineage>
</organism>
<accession>Q12IW0</accession>
<dbReference type="AlphaFoldDB" id="Q12IW0"/>
<dbReference type="Pfam" id="PF07963">
    <property type="entry name" value="N_methyl"/>
    <property type="match status" value="1"/>
</dbReference>
<dbReference type="NCBIfam" id="TIGR02532">
    <property type="entry name" value="IV_pilin_GFxxxE"/>
    <property type="match status" value="1"/>
</dbReference>
<proteinExistence type="predicted"/>
<dbReference type="RefSeq" id="WP_011497759.1">
    <property type="nucleotide sequence ID" value="NC_007954.1"/>
</dbReference>
<dbReference type="Proteomes" id="UP000001982">
    <property type="component" value="Chromosome"/>
</dbReference>
<reference evidence="2 3" key="1">
    <citation type="submission" date="2006-03" db="EMBL/GenBank/DDBJ databases">
        <title>Complete sequence of Shewanella denitrificans OS217.</title>
        <authorList>
            <consortium name="US DOE Joint Genome Institute"/>
            <person name="Copeland A."/>
            <person name="Lucas S."/>
            <person name="Lapidus A."/>
            <person name="Barry K."/>
            <person name="Detter J.C."/>
            <person name="Glavina del Rio T."/>
            <person name="Hammon N."/>
            <person name="Israni S."/>
            <person name="Dalin E."/>
            <person name="Tice H."/>
            <person name="Pitluck S."/>
            <person name="Brettin T."/>
            <person name="Bruce D."/>
            <person name="Han C."/>
            <person name="Tapia R."/>
            <person name="Gilna P."/>
            <person name="Kiss H."/>
            <person name="Schmutz J."/>
            <person name="Larimer F."/>
            <person name="Land M."/>
            <person name="Hauser L."/>
            <person name="Kyrpides N."/>
            <person name="Lykidis A."/>
            <person name="Richardson P."/>
        </authorList>
    </citation>
    <scope>NUCLEOTIDE SEQUENCE [LARGE SCALE GENOMIC DNA]</scope>
    <source>
        <strain evidence="3">OS217 / ATCC BAA-1090 / DSM 15013</strain>
    </source>
</reference>
<dbReference type="InterPro" id="IPR012902">
    <property type="entry name" value="N_methyl_site"/>
</dbReference>
<sequence length="172" mass="18085">MKRQQGFTLIELVVVIIILGILAVTAAPKFMNLQGDARIAALDGLEGALKGANSIIHSKSIIAGTNTLATSTVNVGGTTTVSIAYGYITSGASVADIETNIEAALDIDFQQLTDNTTTVTSDWGVRRINDATFRLIPQSRTANPAAASACYLQYTRATNTLDPVYLSVTTGC</sequence>
<keyword evidence="1" id="KW-1133">Transmembrane helix</keyword>
<dbReference type="OrthoDB" id="5902365at2"/>
<dbReference type="EMBL" id="CP000302">
    <property type="protein sequence ID" value="ABE56616.1"/>
    <property type="molecule type" value="Genomic_DNA"/>
</dbReference>
<dbReference type="PROSITE" id="PS00409">
    <property type="entry name" value="PROKAR_NTER_METHYL"/>
    <property type="match status" value="1"/>
</dbReference>
<dbReference type="Gene3D" id="3.30.700.10">
    <property type="entry name" value="Glycoprotein, Type 4 Pilin"/>
    <property type="match status" value="1"/>
</dbReference>
<keyword evidence="1" id="KW-0472">Membrane</keyword>
<evidence type="ECO:0000313" key="2">
    <source>
        <dbReference type="EMBL" id="ABE56616.1"/>
    </source>
</evidence>
<feature type="transmembrane region" description="Helical" evidence="1">
    <location>
        <begin position="7"/>
        <end position="27"/>
    </location>
</feature>
<gene>
    <name evidence="2" type="ordered locus">Sden_3340</name>
</gene>
<keyword evidence="1" id="KW-0812">Transmembrane</keyword>